<dbReference type="Proteomes" id="UP000054928">
    <property type="component" value="Unassembled WGS sequence"/>
</dbReference>
<proteinExistence type="predicted"/>
<protein>
    <submittedName>
        <fullName evidence="1">Uncharacterized protein</fullName>
    </submittedName>
</protein>
<evidence type="ECO:0000313" key="1">
    <source>
        <dbReference type="EMBL" id="CEG43359.1"/>
    </source>
</evidence>
<name>A0A0P1APF7_PLAHL</name>
<dbReference type="RefSeq" id="XP_024579728.1">
    <property type="nucleotide sequence ID" value="XM_024729341.1"/>
</dbReference>
<keyword evidence="2" id="KW-1185">Reference proteome</keyword>
<dbReference type="EMBL" id="CCYD01000653">
    <property type="protein sequence ID" value="CEG43359.1"/>
    <property type="molecule type" value="Genomic_DNA"/>
</dbReference>
<organism evidence="1 2">
    <name type="scientific">Plasmopara halstedii</name>
    <name type="common">Downy mildew of sunflower</name>
    <dbReference type="NCBI Taxonomy" id="4781"/>
    <lineage>
        <taxon>Eukaryota</taxon>
        <taxon>Sar</taxon>
        <taxon>Stramenopiles</taxon>
        <taxon>Oomycota</taxon>
        <taxon>Peronosporomycetes</taxon>
        <taxon>Peronosporales</taxon>
        <taxon>Peronosporaceae</taxon>
        <taxon>Plasmopara</taxon>
    </lineage>
</organism>
<accession>A0A0P1APF7</accession>
<evidence type="ECO:0000313" key="2">
    <source>
        <dbReference type="Proteomes" id="UP000054928"/>
    </source>
</evidence>
<sequence length="78" mass="9138">MVLKANKRPAELEKGTREKFERAYKKNEFYTKIMEGRGDTTIFTVKDGLIFRISTSSAHRHRANRQRCQDVVLVEEHA</sequence>
<reference evidence="2" key="1">
    <citation type="submission" date="2014-09" db="EMBL/GenBank/DDBJ databases">
        <authorList>
            <person name="Sharma Rahul"/>
            <person name="Thines Marco"/>
        </authorList>
    </citation>
    <scope>NUCLEOTIDE SEQUENCE [LARGE SCALE GENOMIC DNA]</scope>
</reference>
<dbReference type="AlphaFoldDB" id="A0A0P1APF7"/>
<dbReference type="GeneID" id="36408614"/>